<name>A0ABN2QQ36_9MICO</name>
<dbReference type="InterPro" id="IPR036291">
    <property type="entry name" value="NAD(P)-bd_dom_sf"/>
</dbReference>
<dbReference type="InterPro" id="IPR050177">
    <property type="entry name" value="Lipid_A_modif_metabolic_enz"/>
</dbReference>
<organism evidence="2 3">
    <name type="scientific">Agromyces allii</name>
    <dbReference type="NCBI Taxonomy" id="393607"/>
    <lineage>
        <taxon>Bacteria</taxon>
        <taxon>Bacillati</taxon>
        <taxon>Actinomycetota</taxon>
        <taxon>Actinomycetes</taxon>
        <taxon>Micrococcales</taxon>
        <taxon>Microbacteriaceae</taxon>
        <taxon>Agromyces</taxon>
    </lineage>
</organism>
<dbReference type="InterPro" id="IPR001509">
    <property type="entry name" value="Epimerase_deHydtase"/>
</dbReference>
<dbReference type="Gene3D" id="3.90.25.10">
    <property type="entry name" value="UDP-galactose 4-epimerase, domain 1"/>
    <property type="match status" value="1"/>
</dbReference>
<dbReference type="Pfam" id="PF01370">
    <property type="entry name" value="Epimerase"/>
    <property type="match status" value="1"/>
</dbReference>
<keyword evidence="3" id="KW-1185">Reference proteome</keyword>
<dbReference type="PANTHER" id="PTHR43245:SF13">
    <property type="entry name" value="UDP-D-APIOSE_UDP-D-XYLOSE SYNTHASE 2"/>
    <property type="match status" value="1"/>
</dbReference>
<dbReference type="Proteomes" id="UP001499954">
    <property type="component" value="Unassembled WGS sequence"/>
</dbReference>
<accession>A0ABN2QQ36</accession>
<proteinExistence type="predicted"/>
<evidence type="ECO:0000313" key="2">
    <source>
        <dbReference type="EMBL" id="GAA1956445.1"/>
    </source>
</evidence>
<gene>
    <name evidence="2" type="ORF">GCM10009717_23220</name>
</gene>
<dbReference type="SUPFAM" id="SSF51735">
    <property type="entry name" value="NAD(P)-binding Rossmann-fold domains"/>
    <property type="match status" value="1"/>
</dbReference>
<evidence type="ECO:0000313" key="3">
    <source>
        <dbReference type="Proteomes" id="UP001499954"/>
    </source>
</evidence>
<dbReference type="Gene3D" id="3.40.50.720">
    <property type="entry name" value="NAD(P)-binding Rossmann-like Domain"/>
    <property type="match status" value="1"/>
</dbReference>
<dbReference type="EMBL" id="BAAAMK010000004">
    <property type="protein sequence ID" value="GAA1956445.1"/>
    <property type="molecule type" value="Genomic_DNA"/>
</dbReference>
<dbReference type="PANTHER" id="PTHR43245">
    <property type="entry name" value="BIFUNCTIONAL POLYMYXIN RESISTANCE PROTEIN ARNA"/>
    <property type="match status" value="1"/>
</dbReference>
<feature type="domain" description="NAD-dependent epimerase/dehydratase" evidence="1">
    <location>
        <begin position="9"/>
        <end position="247"/>
    </location>
</feature>
<evidence type="ECO:0000259" key="1">
    <source>
        <dbReference type="Pfam" id="PF01370"/>
    </source>
</evidence>
<protein>
    <submittedName>
        <fullName evidence="2">NAD-dependent epimerase/dehydratase family protein</fullName>
    </submittedName>
</protein>
<sequence>MTAVAGARVLVTGGAGMIGSTIVDRLLDAGAASVDVLDNLVRGRLENLDHAMARGPVSVVEGDIRDAALVDRLTRGKDLVFHEAAIRITQCAEEPRLALEVLVDGTFNVVEAAARHGVGKLVVASSASVYGMAEEFPTGERHHHHNNDTIYGAAKSFGEGLVRSFRAMEGLRYVVLRYFNVYGPRMDVHGYYTEVLVRWMERIADELPPLVLGDGAQTMDFVNVHDVARANLLAASADLDEGVYNVASGRETSLLGLANALLSAMGSDLSVEHGPARGVNGVVRRLADTGAARRDLGFEAQVDLEAGLRELVDWWSPLRADIAASRAVHS</sequence>
<dbReference type="RefSeq" id="WP_157416721.1">
    <property type="nucleotide sequence ID" value="NZ_BAAAMK010000004.1"/>
</dbReference>
<comment type="caution">
    <text evidence="2">The sequence shown here is derived from an EMBL/GenBank/DDBJ whole genome shotgun (WGS) entry which is preliminary data.</text>
</comment>
<reference evidence="2 3" key="1">
    <citation type="journal article" date="2019" name="Int. J. Syst. Evol. Microbiol.">
        <title>The Global Catalogue of Microorganisms (GCM) 10K type strain sequencing project: providing services to taxonomists for standard genome sequencing and annotation.</title>
        <authorList>
            <consortium name="The Broad Institute Genomics Platform"/>
            <consortium name="The Broad Institute Genome Sequencing Center for Infectious Disease"/>
            <person name="Wu L."/>
            <person name="Ma J."/>
        </authorList>
    </citation>
    <scope>NUCLEOTIDE SEQUENCE [LARGE SCALE GENOMIC DNA]</scope>
    <source>
        <strain evidence="2 3">JCM 13584</strain>
    </source>
</reference>